<accession>A0A6A6D8R8</accession>
<proteinExistence type="predicted"/>
<organism evidence="1 2">
    <name type="scientific">Zopfia rhizophila CBS 207.26</name>
    <dbReference type="NCBI Taxonomy" id="1314779"/>
    <lineage>
        <taxon>Eukaryota</taxon>
        <taxon>Fungi</taxon>
        <taxon>Dikarya</taxon>
        <taxon>Ascomycota</taxon>
        <taxon>Pezizomycotina</taxon>
        <taxon>Dothideomycetes</taxon>
        <taxon>Dothideomycetes incertae sedis</taxon>
        <taxon>Zopfiaceae</taxon>
        <taxon>Zopfia</taxon>
    </lineage>
</organism>
<dbReference type="Proteomes" id="UP000800200">
    <property type="component" value="Unassembled WGS sequence"/>
</dbReference>
<sequence length="128" mass="14167">MSVTGSSSPLHSAVSIFDKRGWIFEIQQGGKVKMAILGGGRRRQKFCVSDIRGGEERRAARKRHAIEADKYDLSAALKYASARWLKPKGSEDKVDMGNLMAAAFLFGDMDTYSSAYPLLQRILLRTPG</sequence>
<evidence type="ECO:0000313" key="2">
    <source>
        <dbReference type="Proteomes" id="UP000800200"/>
    </source>
</evidence>
<dbReference type="OrthoDB" id="5275938at2759"/>
<name>A0A6A6D8R8_9PEZI</name>
<keyword evidence="2" id="KW-1185">Reference proteome</keyword>
<gene>
    <name evidence="1" type="ORF">K469DRAFT_683898</name>
</gene>
<dbReference type="EMBL" id="ML994731">
    <property type="protein sequence ID" value="KAF2175485.1"/>
    <property type="molecule type" value="Genomic_DNA"/>
</dbReference>
<reference evidence="1" key="1">
    <citation type="journal article" date="2020" name="Stud. Mycol.">
        <title>101 Dothideomycetes genomes: a test case for predicting lifestyles and emergence of pathogens.</title>
        <authorList>
            <person name="Haridas S."/>
            <person name="Albert R."/>
            <person name="Binder M."/>
            <person name="Bloem J."/>
            <person name="Labutti K."/>
            <person name="Salamov A."/>
            <person name="Andreopoulos B."/>
            <person name="Baker S."/>
            <person name="Barry K."/>
            <person name="Bills G."/>
            <person name="Bluhm B."/>
            <person name="Cannon C."/>
            <person name="Castanera R."/>
            <person name="Culley D."/>
            <person name="Daum C."/>
            <person name="Ezra D."/>
            <person name="Gonzalez J."/>
            <person name="Henrissat B."/>
            <person name="Kuo A."/>
            <person name="Liang C."/>
            <person name="Lipzen A."/>
            <person name="Lutzoni F."/>
            <person name="Magnuson J."/>
            <person name="Mondo S."/>
            <person name="Nolan M."/>
            <person name="Ohm R."/>
            <person name="Pangilinan J."/>
            <person name="Park H.-J."/>
            <person name="Ramirez L."/>
            <person name="Alfaro M."/>
            <person name="Sun H."/>
            <person name="Tritt A."/>
            <person name="Yoshinaga Y."/>
            <person name="Zwiers L.-H."/>
            <person name="Turgeon B."/>
            <person name="Goodwin S."/>
            <person name="Spatafora J."/>
            <person name="Crous P."/>
            <person name="Grigoriev I."/>
        </authorList>
    </citation>
    <scope>NUCLEOTIDE SEQUENCE</scope>
    <source>
        <strain evidence="1">CBS 207.26</strain>
    </source>
</reference>
<evidence type="ECO:0000313" key="1">
    <source>
        <dbReference type="EMBL" id="KAF2175485.1"/>
    </source>
</evidence>
<protein>
    <submittedName>
        <fullName evidence="1">Uncharacterized protein</fullName>
    </submittedName>
</protein>
<dbReference type="AlphaFoldDB" id="A0A6A6D8R8"/>